<protein>
    <submittedName>
        <fullName evidence="2">Fe-S oxidoreductase</fullName>
    </submittedName>
</protein>
<feature type="domain" description="SiaC family regulatory phosphoprotein" evidence="1">
    <location>
        <begin position="8"/>
        <end position="125"/>
    </location>
</feature>
<dbReference type="InterPro" id="IPR018530">
    <property type="entry name" value="SiaC"/>
</dbReference>
<accession>A0A0A0BIY0</accession>
<dbReference type="NCBIfam" id="NF038265">
    <property type="entry name" value="phos_prot_SiaC"/>
    <property type="match status" value="1"/>
</dbReference>
<dbReference type="AlphaFoldDB" id="A0A0A0BIY0"/>
<evidence type="ECO:0000259" key="1">
    <source>
        <dbReference type="Pfam" id="PF09345"/>
    </source>
</evidence>
<dbReference type="Pfam" id="PF09345">
    <property type="entry name" value="SiaC"/>
    <property type="match status" value="1"/>
</dbReference>
<proteinExistence type="predicted"/>
<comment type="caution">
    <text evidence="2">The sequence shown here is derived from an EMBL/GenBank/DDBJ whole genome shotgun (WGS) entry which is preliminary data.</text>
</comment>
<sequence length="126" mass="14629">MNLQTLSLEKTKNTPKVNADPSTGLFVIEGDSYPENSYEFFGSVFEWVEQYLDGTGQKLSMQLQIAYMNTSSVKAMMDLFDMMEDAFNNGAQVEVVWFYDPRNERVIEMVEEFMEDCTFPFKVQPR</sequence>
<reference evidence="2 3" key="1">
    <citation type="submission" date="2014-09" db="EMBL/GenBank/DDBJ databases">
        <authorList>
            <person name="Grob C."/>
            <person name="Taubert M."/>
            <person name="Howat A.M."/>
            <person name="Burns O.J."/>
            <person name="Dixon J.L."/>
            <person name="Chen Y."/>
            <person name="Murrell J.C."/>
        </authorList>
    </citation>
    <scope>NUCLEOTIDE SEQUENCE [LARGE SCALE GENOMIC DNA]</scope>
    <source>
        <strain evidence="2">L4</strain>
    </source>
</reference>
<evidence type="ECO:0000313" key="2">
    <source>
        <dbReference type="EMBL" id="KGM07926.1"/>
    </source>
</evidence>
<organism evidence="2 3">
    <name type="scientific">Methylophaga thiooxydans</name>
    <dbReference type="NCBI Taxonomy" id="392484"/>
    <lineage>
        <taxon>Bacteria</taxon>
        <taxon>Pseudomonadati</taxon>
        <taxon>Pseudomonadota</taxon>
        <taxon>Gammaproteobacteria</taxon>
        <taxon>Thiotrichales</taxon>
        <taxon>Piscirickettsiaceae</taxon>
        <taxon>Methylophaga</taxon>
    </lineage>
</organism>
<dbReference type="RefSeq" id="WP_036312027.1">
    <property type="nucleotide sequence ID" value="NZ_JRQD01000001.1"/>
</dbReference>
<name>A0A0A0BIY0_9GAMM</name>
<dbReference type="EMBL" id="JRQD01000001">
    <property type="protein sequence ID" value="KGM07926.1"/>
    <property type="molecule type" value="Genomic_DNA"/>
</dbReference>
<dbReference type="STRING" id="392484.LP43_0344"/>
<evidence type="ECO:0000313" key="3">
    <source>
        <dbReference type="Proteomes" id="UP000029999"/>
    </source>
</evidence>
<gene>
    <name evidence="2" type="ORF">LP43_0344</name>
</gene>
<dbReference type="Proteomes" id="UP000029999">
    <property type="component" value="Unassembled WGS sequence"/>
</dbReference>